<organism evidence="1 2">
    <name type="scientific">Desulfobacter postgatei 2ac9</name>
    <dbReference type="NCBI Taxonomy" id="879212"/>
    <lineage>
        <taxon>Bacteria</taxon>
        <taxon>Pseudomonadati</taxon>
        <taxon>Thermodesulfobacteriota</taxon>
        <taxon>Desulfobacteria</taxon>
        <taxon>Desulfobacterales</taxon>
        <taxon>Desulfobacteraceae</taxon>
        <taxon>Desulfobacter</taxon>
    </lineage>
</organism>
<dbReference type="HOGENOM" id="CLU_3396187_0_0_7"/>
<name>I5AYK4_9BACT</name>
<accession>I5AYK4</accession>
<reference evidence="1 2" key="1">
    <citation type="submission" date="2011-09" db="EMBL/GenBank/DDBJ databases">
        <authorList>
            <consortium name="US DOE Joint Genome Institute (JGI-PGF)"/>
            <person name="Lucas S."/>
            <person name="Han J."/>
            <person name="Lapidus A."/>
            <person name="Cheng J.-F."/>
            <person name="Goodwin L."/>
            <person name="Pitluck S."/>
            <person name="Peters L."/>
            <person name="Land M.L."/>
            <person name="Hauser L."/>
            <person name="Orellana R."/>
            <person name="Lovley D."/>
            <person name="Woyke T.J."/>
        </authorList>
    </citation>
    <scope>NUCLEOTIDE SEQUENCE [LARGE SCALE GENOMIC DNA]</scope>
    <source>
        <strain evidence="1 2">2ac9</strain>
    </source>
</reference>
<keyword evidence="2" id="KW-1185">Reference proteome</keyword>
<dbReference type="AlphaFoldDB" id="I5AYK4"/>
<protein>
    <submittedName>
        <fullName evidence="1">Uncharacterized protein</fullName>
    </submittedName>
</protein>
<dbReference type="EMBL" id="CM001488">
    <property type="protein sequence ID" value="EIM62317.1"/>
    <property type="molecule type" value="Genomic_DNA"/>
</dbReference>
<reference evidence="1 2" key="2">
    <citation type="submission" date="2012-02" db="EMBL/GenBank/DDBJ databases">
        <title>Improved High-Quality Draft sequence of Desulfobacter postgatei 2ac9.</title>
        <authorList>
            <consortium name="US DOE Joint Genome Institute"/>
            <person name="Lucas S."/>
            <person name="Han J."/>
            <person name="Lapidus A."/>
            <person name="Cheng J.-F."/>
            <person name="Goodwin L."/>
            <person name="Pitluck S."/>
            <person name="Peters L."/>
            <person name="Ovchinnikova G."/>
            <person name="Held B."/>
            <person name="Detter J.C."/>
            <person name="Han C."/>
            <person name="Tapia R."/>
            <person name="Land M."/>
            <person name="Hauser L."/>
            <person name="Kyrpides N."/>
            <person name="Ivanova N."/>
            <person name="Pagani I."/>
            <person name="Orellana R."/>
            <person name="Lovley D."/>
            <person name="Woyke T."/>
        </authorList>
    </citation>
    <scope>NUCLEOTIDE SEQUENCE [LARGE SCALE GENOMIC DNA]</scope>
    <source>
        <strain evidence="1 2">2ac9</strain>
    </source>
</reference>
<evidence type="ECO:0000313" key="2">
    <source>
        <dbReference type="Proteomes" id="UP000005778"/>
    </source>
</evidence>
<proteinExistence type="predicted"/>
<gene>
    <name evidence="1" type="ORF">DespoDRAFT_00285</name>
</gene>
<dbReference type="Proteomes" id="UP000005778">
    <property type="component" value="Chromosome"/>
</dbReference>
<sequence length="31" mass="3625">MPKDYYLVFRKKADSPIGCIGLFYTKSKKLN</sequence>
<evidence type="ECO:0000313" key="1">
    <source>
        <dbReference type="EMBL" id="EIM62317.1"/>
    </source>
</evidence>